<dbReference type="GO" id="GO:0004674">
    <property type="term" value="F:protein serine/threonine kinase activity"/>
    <property type="evidence" value="ECO:0007669"/>
    <property type="project" value="UniProtKB-KW"/>
</dbReference>
<protein>
    <recommendedName>
        <fullName evidence="2">non-specific serine/threonine protein kinase</fullName>
        <ecNumber evidence="2">2.7.11.1</ecNumber>
    </recommendedName>
</protein>
<evidence type="ECO:0000256" key="2">
    <source>
        <dbReference type="ARBA" id="ARBA00012513"/>
    </source>
</evidence>
<dbReference type="GO" id="GO:0007010">
    <property type="term" value="P:cytoskeleton organization"/>
    <property type="evidence" value="ECO:0007669"/>
    <property type="project" value="UniProtKB-ARBA"/>
</dbReference>
<dbReference type="InterPro" id="IPR000719">
    <property type="entry name" value="Prot_kinase_dom"/>
</dbReference>
<feature type="compositionally biased region" description="Low complexity" evidence="12">
    <location>
        <begin position="356"/>
        <end position="372"/>
    </location>
</feature>
<dbReference type="PROSITE" id="PS00108">
    <property type="entry name" value="PROTEIN_KINASE_ST"/>
    <property type="match status" value="1"/>
</dbReference>
<dbReference type="InterPro" id="IPR011993">
    <property type="entry name" value="PH-like_dom_sf"/>
</dbReference>
<dbReference type="GO" id="GO:0005524">
    <property type="term" value="F:ATP binding"/>
    <property type="evidence" value="ECO:0007669"/>
    <property type="project" value="UniProtKB-UniRule"/>
</dbReference>
<keyword evidence="6 11" id="KW-0547">Nucleotide-binding</keyword>
<dbReference type="FunFam" id="3.30.200.20:FF:000191">
    <property type="entry name" value="3-phosphoinositide-dependent protein kinase 2-like"/>
    <property type="match status" value="1"/>
</dbReference>
<comment type="catalytic activity">
    <reaction evidence="9">
        <text>L-threonyl-[protein] + ATP = O-phospho-L-threonyl-[protein] + ADP + H(+)</text>
        <dbReference type="Rhea" id="RHEA:46608"/>
        <dbReference type="Rhea" id="RHEA-COMP:11060"/>
        <dbReference type="Rhea" id="RHEA-COMP:11605"/>
        <dbReference type="ChEBI" id="CHEBI:15378"/>
        <dbReference type="ChEBI" id="CHEBI:30013"/>
        <dbReference type="ChEBI" id="CHEBI:30616"/>
        <dbReference type="ChEBI" id="CHEBI:61977"/>
        <dbReference type="ChEBI" id="CHEBI:456216"/>
        <dbReference type="EC" id="2.7.11.1"/>
    </reaction>
</comment>
<keyword evidence="3" id="KW-0723">Serine/threonine-protein kinase</keyword>
<dbReference type="InterPro" id="IPR039046">
    <property type="entry name" value="PDPK1"/>
</dbReference>
<dbReference type="Gene3D" id="3.30.200.20">
    <property type="entry name" value="Phosphorylase Kinase, domain 1"/>
    <property type="match status" value="1"/>
</dbReference>
<feature type="region of interest" description="Disordered" evidence="12">
    <location>
        <begin position="331"/>
        <end position="373"/>
    </location>
</feature>
<evidence type="ECO:0000256" key="8">
    <source>
        <dbReference type="ARBA" id="ARBA00022840"/>
    </source>
</evidence>
<dbReference type="SUPFAM" id="SSF56112">
    <property type="entry name" value="Protein kinase-like (PK-like)"/>
    <property type="match status" value="1"/>
</dbReference>
<dbReference type="EC" id="2.7.11.1" evidence="2"/>
<evidence type="ECO:0000256" key="10">
    <source>
        <dbReference type="ARBA" id="ARBA00048679"/>
    </source>
</evidence>
<evidence type="ECO:0000256" key="7">
    <source>
        <dbReference type="ARBA" id="ARBA00022777"/>
    </source>
</evidence>
<reference evidence="14 15" key="1">
    <citation type="journal article" date="2019" name="Sci. Rep.">
        <title>Nanopore sequencing improves the draft genome of the human pathogenic amoeba Naegleria fowleri.</title>
        <authorList>
            <person name="Liechti N."/>
            <person name="Schurch N."/>
            <person name="Bruggmann R."/>
            <person name="Wittwer M."/>
        </authorList>
    </citation>
    <scope>NUCLEOTIDE SEQUENCE [LARGE SCALE GENOMIC DNA]</scope>
    <source>
        <strain evidence="14 15">ATCC 30894</strain>
    </source>
</reference>
<evidence type="ECO:0000256" key="9">
    <source>
        <dbReference type="ARBA" id="ARBA00047899"/>
    </source>
</evidence>
<comment type="caution">
    <text evidence="14">The sequence shown here is derived from an EMBL/GenBank/DDBJ whole genome shotgun (WGS) entry which is preliminary data.</text>
</comment>
<dbReference type="OMA" id="DAHESSW"/>
<dbReference type="FunFam" id="1.10.510.10:FF:000024">
    <property type="entry name" value="Probable serine/threonine-protein kinase cot-1"/>
    <property type="match status" value="1"/>
</dbReference>
<dbReference type="SMART" id="SM00220">
    <property type="entry name" value="S_TKc"/>
    <property type="match status" value="1"/>
</dbReference>
<dbReference type="VEuPathDB" id="AmoebaDB:NF0040760"/>
<dbReference type="EMBL" id="VFQX01000012">
    <property type="protein sequence ID" value="KAF0981868.1"/>
    <property type="molecule type" value="Genomic_DNA"/>
</dbReference>
<name>A0A6A5C7Y3_NAEFO</name>
<accession>A0A6A5C7Y3</accession>
<dbReference type="Pfam" id="PF00069">
    <property type="entry name" value="Pkinase"/>
    <property type="match status" value="1"/>
</dbReference>
<dbReference type="CDD" id="cd05581">
    <property type="entry name" value="STKc_PDK1"/>
    <property type="match status" value="1"/>
</dbReference>
<evidence type="ECO:0000256" key="6">
    <source>
        <dbReference type="ARBA" id="ARBA00022741"/>
    </source>
</evidence>
<evidence type="ECO:0000259" key="13">
    <source>
        <dbReference type="PROSITE" id="PS50011"/>
    </source>
</evidence>
<dbReference type="VEuPathDB" id="AmoebaDB:NfTy_021210"/>
<organism evidence="14 15">
    <name type="scientific">Naegleria fowleri</name>
    <name type="common">Brain eating amoeba</name>
    <dbReference type="NCBI Taxonomy" id="5763"/>
    <lineage>
        <taxon>Eukaryota</taxon>
        <taxon>Discoba</taxon>
        <taxon>Heterolobosea</taxon>
        <taxon>Tetramitia</taxon>
        <taxon>Eutetramitia</taxon>
        <taxon>Vahlkampfiidae</taxon>
        <taxon>Naegleria</taxon>
    </lineage>
</organism>
<keyword evidence="8 11" id="KW-0067">ATP-binding</keyword>
<dbReference type="PROSITE" id="PS00107">
    <property type="entry name" value="PROTEIN_KINASE_ATP"/>
    <property type="match status" value="1"/>
</dbReference>
<dbReference type="InterPro" id="IPR008271">
    <property type="entry name" value="Ser/Thr_kinase_AS"/>
</dbReference>
<keyword evidence="4" id="KW-0597">Phosphoprotein</keyword>
<dbReference type="Pfam" id="PF14593">
    <property type="entry name" value="PH_3"/>
    <property type="match status" value="1"/>
</dbReference>
<dbReference type="VEuPathDB" id="AmoebaDB:FDP41_011729"/>
<dbReference type="RefSeq" id="XP_044566581.1">
    <property type="nucleotide sequence ID" value="XM_044702170.1"/>
</dbReference>
<dbReference type="PROSITE" id="PS50011">
    <property type="entry name" value="PROTEIN_KINASE_DOM"/>
    <property type="match status" value="1"/>
</dbReference>
<evidence type="ECO:0000256" key="4">
    <source>
        <dbReference type="ARBA" id="ARBA00022553"/>
    </source>
</evidence>
<dbReference type="GeneID" id="68118944"/>
<proteinExistence type="inferred from homology"/>
<gene>
    <name evidence="14" type="ORF">FDP41_011729</name>
</gene>
<keyword evidence="7" id="KW-0418">Kinase</keyword>
<evidence type="ECO:0000256" key="12">
    <source>
        <dbReference type="SAM" id="MobiDB-lite"/>
    </source>
</evidence>
<dbReference type="Gene3D" id="2.30.29.30">
    <property type="entry name" value="Pleckstrin-homology domain (PH domain)/Phosphotyrosine-binding domain (PTB)"/>
    <property type="match status" value="1"/>
</dbReference>
<dbReference type="InterPro" id="IPR017441">
    <property type="entry name" value="Protein_kinase_ATP_BS"/>
</dbReference>
<dbReference type="OrthoDB" id="347657at2759"/>
<evidence type="ECO:0000256" key="1">
    <source>
        <dbReference type="ARBA" id="ARBA00010006"/>
    </source>
</evidence>
<sequence length="502" mass="56870">MSKYTREDFDFIKELGKGAYSEVFLTKFKKTGTFYATKVIKKDFVIKEKKINTVKMEKEVLNILEHPNIISLFCTFQDKDHLYFVLELAPGGELGSVIEKYGPLSLEAARFYMAELVNGLEFIHSKGILHRDLKPENLILSETLHLKITDFGTAKILKTTKPLTSDGEEFEEPVLYVKGTFVGTAHYVSPEILKDLPQSECSDIWALGCILYHFLTGRQLFDGESQYLIFQKITAVQEEGLFIEDEEDLDSDAVDFIRQVCQFDAEKRLGSRQRGGMSELKKHPFFKGIDFSQLGQETPPLINSKYPGPNLSHLNGASNHLLHINNGNNGSSSLTITTTPSSPNSPFRRTNGHIRSLSSSSESSSSTGSSSSGQIVIDGYLRRTVSGGSELTESLNDRWSKFLMKNENVVYTALVIKRRRFTAKKRQLILTDKPRILYIDPEKMLLKGIIPWSNELYVVKKNSREFTIQTPGRNYQLEDLSNGVDAWYDHIEGIKEQMKSNK</sequence>
<dbReference type="GO" id="GO:0035556">
    <property type="term" value="P:intracellular signal transduction"/>
    <property type="evidence" value="ECO:0007669"/>
    <property type="project" value="TreeGrafter"/>
</dbReference>
<dbReference type="InterPro" id="IPR033931">
    <property type="entry name" value="PDK1-typ_PH"/>
</dbReference>
<feature type="domain" description="Protein kinase" evidence="13">
    <location>
        <begin position="9"/>
        <end position="286"/>
    </location>
</feature>
<evidence type="ECO:0000256" key="3">
    <source>
        <dbReference type="ARBA" id="ARBA00022527"/>
    </source>
</evidence>
<comment type="similarity">
    <text evidence="1">Belongs to the protein kinase superfamily. AGC Ser/Thr protein kinase family. PDPK1 subfamily.</text>
</comment>
<dbReference type="Gene3D" id="1.10.510.10">
    <property type="entry name" value="Transferase(Phosphotransferase) domain 1"/>
    <property type="match status" value="1"/>
</dbReference>
<evidence type="ECO:0000256" key="11">
    <source>
        <dbReference type="PROSITE-ProRule" id="PRU10141"/>
    </source>
</evidence>
<evidence type="ECO:0000313" key="14">
    <source>
        <dbReference type="EMBL" id="KAF0981868.1"/>
    </source>
</evidence>
<dbReference type="InterPro" id="IPR011009">
    <property type="entry name" value="Kinase-like_dom_sf"/>
</dbReference>
<feature type="binding site" evidence="11">
    <location>
        <position position="47"/>
    </location>
    <ligand>
        <name>ATP</name>
        <dbReference type="ChEBI" id="CHEBI:30616"/>
    </ligand>
</feature>
<feature type="compositionally biased region" description="Low complexity" evidence="12">
    <location>
        <begin position="331"/>
        <end position="346"/>
    </location>
</feature>
<keyword evidence="5" id="KW-0808">Transferase</keyword>
<dbReference type="AlphaFoldDB" id="A0A6A5C7Y3"/>
<keyword evidence="15" id="KW-1185">Reference proteome</keyword>
<evidence type="ECO:0000256" key="5">
    <source>
        <dbReference type="ARBA" id="ARBA00022679"/>
    </source>
</evidence>
<comment type="catalytic activity">
    <reaction evidence="10">
        <text>L-seryl-[protein] + ATP = O-phospho-L-seryl-[protein] + ADP + H(+)</text>
        <dbReference type="Rhea" id="RHEA:17989"/>
        <dbReference type="Rhea" id="RHEA-COMP:9863"/>
        <dbReference type="Rhea" id="RHEA-COMP:11604"/>
        <dbReference type="ChEBI" id="CHEBI:15378"/>
        <dbReference type="ChEBI" id="CHEBI:29999"/>
        <dbReference type="ChEBI" id="CHEBI:30616"/>
        <dbReference type="ChEBI" id="CHEBI:83421"/>
        <dbReference type="ChEBI" id="CHEBI:456216"/>
        <dbReference type="EC" id="2.7.11.1"/>
    </reaction>
</comment>
<dbReference type="InterPro" id="IPR050236">
    <property type="entry name" value="Ser_Thr_kinase_AGC"/>
</dbReference>
<dbReference type="SUPFAM" id="SSF50729">
    <property type="entry name" value="PH domain-like"/>
    <property type="match status" value="1"/>
</dbReference>
<dbReference type="VEuPathDB" id="AmoebaDB:NF0040770"/>
<evidence type="ECO:0000313" key="15">
    <source>
        <dbReference type="Proteomes" id="UP000444721"/>
    </source>
</evidence>
<dbReference type="PANTHER" id="PTHR24356:SF163">
    <property type="entry name" value="3-PHOSPHOINOSITIDE-DEPENDENT PROTEIN KINASE 1-RELATED"/>
    <property type="match status" value="1"/>
</dbReference>
<dbReference type="PANTHER" id="PTHR24356">
    <property type="entry name" value="SERINE/THREONINE-PROTEIN KINASE"/>
    <property type="match status" value="1"/>
</dbReference>
<dbReference type="Proteomes" id="UP000444721">
    <property type="component" value="Unassembled WGS sequence"/>
</dbReference>